<protein>
    <submittedName>
        <fullName evidence="7">YIP1 family protein</fullName>
    </submittedName>
</protein>
<dbReference type="InterPro" id="IPR006977">
    <property type="entry name" value="Yip1_dom"/>
</dbReference>
<evidence type="ECO:0000313" key="7">
    <source>
        <dbReference type="EMBL" id="MBJ6370627.1"/>
    </source>
</evidence>
<evidence type="ECO:0000256" key="5">
    <source>
        <dbReference type="SAM" id="Phobius"/>
    </source>
</evidence>
<reference evidence="7" key="1">
    <citation type="submission" date="2020-12" db="EMBL/GenBank/DDBJ databases">
        <title>Sedimentitalea sp. nov., isolated from sand in Incheon.</title>
        <authorList>
            <person name="Kim W."/>
        </authorList>
    </citation>
    <scope>NUCLEOTIDE SEQUENCE</scope>
    <source>
        <strain evidence="7">CAU 1593</strain>
    </source>
</reference>
<accession>A0A8J7J5R4</accession>
<feature type="domain" description="Yip1" evidence="6">
    <location>
        <begin position="22"/>
        <end position="180"/>
    </location>
</feature>
<keyword evidence="3 5" id="KW-1133">Transmembrane helix</keyword>
<dbReference type="AlphaFoldDB" id="A0A8J7J5R4"/>
<gene>
    <name evidence="7" type="ORF">JF290_03725</name>
</gene>
<comment type="caution">
    <text evidence="7">The sequence shown here is derived from an EMBL/GenBank/DDBJ whole genome shotgun (WGS) entry which is preliminary data.</text>
</comment>
<dbReference type="Proteomes" id="UP000619079">
    <property type="component" value="Unassembled WGS sequence"/>
</dbReference>
<feature type="transmembrane region" description="Helical" evidence="5">
    <location>
        <begin position="103"/>
        <end position="125"/>
    </location>
</feature>
<evidence type="ECO:0000313" key="8">
    <source>
        <dbReference type="Proteomes" id="UP000619079"/>
    </source>
</evidence>
<dbReference type="GO" id="GO:0016020">
    <property type="term" value="C:membrane"/>
    <property type="evidence" value="ECO:0007669"/>
    <property type="project" value="UniProtKB-SubCell"/>
</dbReference>
<proteinExistence type="predicted"/>
<feature type="transmembrane region" description="Helical" evidence="5">
    <location>
        <begin position="131"/>
        <end position="151"/>
    </location>
</feature>
<evidence type="ECO:0000259" key="6">
    <source>
        <dbReference type="Pfam" id="PF04893"/>
    </source>
</evidence>
<sequence length="196" mass="20754">MTALDLRQLAFLSIKDPATAARILLSVPIPREALWTALALVAVLNALLFTLSNILVPAPTPMPGMFSVPLVYCVLVAGGLVLTIYALFWAGRAMGGQGTLESVMIVIVWLQALRVVAQMGVLLLLVTVPSLSVLLVFAVSLYGLYMLLHFIDQAHKFKSLGRSAGVLIAALLAIVLGLSLLISLFGGTLIGSSPYV</sequence>
<evidence type="ECO:0000256" key="3">
    <source>
        <dbReference type="ARBA" id="ARBA00022989"/>
    </source>
</evidence>
<keyword evidence="8" id="KW-1185">Reference proteome</keyword>
<evidence type="ECO:0000256" key="4">
    <source>
        <dbReference type="ARBA" id="ARBA00023136"/>
    </source>
</evidence>
<keyword evidence="2 5" id="KW-0812">Transmembrane</keyword>
<evidence type="ECO:0000256" key="2">
    <source>
        <dbReference type="ARBA" id="ARBA00022692"/>
    </source>
</evidence>
<keyword evidence="4 5" id="KW-0472">Membrane</keyword>
<dbReference type="RefSeq" id="WP_199023402.1">
    <property type="nucleotide sequence ID" value="NZ_JAELVR010000002.1"/>
</dbReference>
<dbReference type="Pfam" id="PF04893">
    <property type="entry name" value="Yip1"/>
    <property type="match status" value="1"/>
</dbReference>
<feature type="transmembrane region" description="Helical" evidence="5">
    <location>
        <begin position="33"/>
        <end position="56"/>
    </location>
</feature>
<feature type="transmembrane region" description="Helical" evidence="5">
    <location>
        <begin position="163"/>
        <end position="190"/>
    </location>
</feature>
<organism evidence="7 8">
    <name type="scientific">Sedimentitalea arenosa</name>
    <dbReference type="NCBI Taxonomy" id="2798803"/>
    <lineage>
        <taxon>Bacteria</taxon>
        <taxon>Pseudomonadati</taxon>
        <taxon>Pseudomonadota</taxon>
        <taxon>Alphaproteobacteria</taxon>
        <taxon>Rhodobacterales</taxon>
        <taxon>Paracoccaceae</taxon>
        <taxon>Sedimentitalea</taxon>
    </lineage>
</organism>
<comment type="subcellular location">
    <subcellularLocation>
        <location evidence="1">Membrane</location>
        <topology evidence="1">Multi-pass membrane protein</topology>
    </subcellularLocation>
</comment>
<evidence type="ECO:0000256" key="1">
    <source>
        <dbReference type="ARBA" id="ARBA00004141"/>
    </source>
</evidence>
<name>A0A8J7J5R4_9RHOB</name>
<feature type="transmembrane region" description="Helical" evidence="5">
    <location>
        <begin position="68"/>
        <end position="91"/>
    </location>
</feature>
<dbReference type="EMBL" id="JAELVR010000002">
    <property type="protein sequence ID" value="MBJ6370627.1"/>
    <property type="molecule type" value="Genomic_DNA"/>
</dbReference>